<keyword evidence="8" id="KW-0904">Protein phosphatase</keyword>
<dbReference type="GO" id="GO:0004725">
    <property type="term" value="F:protein tyrosine phosphatase activity"/>
    <property type="evidence" value="ECO:0007669"/>
    <property type="project" value="TreeGrafter"/>
</dbReference>
<dbReference type="PROSITE" id="PS50056">
    <property type="entry name" value="TYR_PHOSPHATASE_2"/>
    <property type="match status" value="1"/>
</dbReference>
<feature type="domain" description="Tyrosine specific protein phosphatases" evidence="15">
    <location>
        <begin position="91"/>
        <end position="149"/>
    </location>
</feature>
<evidence type="ECO:0000256" key="6">
    <source>
        <dbReference type="ARBA" id="ARBA00022792"/>
    </source>
</evidence>
<keyword evidence="17" id="KW-1185">Reference proteome</keyword>
<comment type="similarity">
    <text evidence="4">Belongs to the protein-tyrosine phosphatase family. Non-receptor class dual specificity subfamily.</text>
</comment>
<keyword evidence="5" id="KW-0963">Cytoplasm</keyword>
<evidence type="ECO:0000259" key="14">
    <source>
        <dbReference type="PROSITE" id="PS50054"/>
    </source>
</evidence>
<reference evidence="16" key="3">
    <citation type="submission" date="2025-09" db="UniProtKB">
        <authorList>
            <consortium name="Ensembl"/>
        </authorList>
    </citation>
    <scope>IDENTIFICATION</scope>
</reference>
<dbReference type="HOGENOM" id="CLU_027074_3_2_1"/>
<dbReference type="AlphaFoldDB" id="H3A0M0"/>
<dbReference type="PANTHER" id="PTHR46495">
    <property type="entry name" value="DUAL SPECIFICITY PROTEIN PHOSPHATASE 21"/>
    <property type="match status" value="1"/>
</dbReference>
<dbReference type="InterPro" id="IPR020420">
    <property type="entry name" value="Atypical_DUSP_subfamB"/>
</dbReference>
<dbReference type="Pfam" id="PF00782">
    <property type="entry name" value="DSPc"/>
    <property type="match status" value="1"/>
</dbReference>
<dbReference type="InterPro" id="IPR029021">
    <property type="entry name" value="Prot-tyrosine_phosphatase-like"/>
</dbReference>
<evidence type="ECO:0000256" key="3">
    <source>
        <dbReference type="ARBA" id="ARBA00004637"/>
    </source>
</evidence>
<comment type="catalytic activity">
    <reaction evidence="13">
        <text>O-phospho-L-threonyl-[protein] + H2O = L-threonyl-[protein] + phosphate</text>
        <dbReference type="Rhea" id="RHEA:47004"/>
        <dbReference type="Rhea" id="RHEA-COMP:11060"/>
        <dbReference type="Rhea" id="RHEA-COMP:11605"/>
        <dbReference type="ChEBI" id="CHEBI:15377"/>
        <dbReference type="ChEBI" id="CHEBI:30013"/>
        <dbReference type="ChEBI" id="CHEBI:43474"/>
        <dbReference type="ChEBI" id="CHEBI:61977"/>
        <dbReference type="EC" id="3.1.3.16"/>
    </reaction>
</comment>
<evidence type="ECO:0000313" key="16">
    <source>
        <dbReference type="Ensembl" id="ENSLACP00000003191.1"/>
    </source>
</evidence>
<dbReference type="GO" id="GO:0017017">
    <property type="term" value="F:MAP kinase tyrosine/serine/threonine phosphatase activity"/>
    <property type="evidence" value="ECO:0007669"/>
    <property type="project" value="InterPro"/>
</dbReference>
<comment type="subcellular location">
    <subcellularLocation>
        <location evidence="2">Cytoplasm</location>
    </subcellularLocation>
    <subcellularLocation>
        <location evidence="3">Mitochondrion inner membrane</location>
        <topology evidence="3">Peripheral membrane protein</topology>
    </subcellularLocation>
    <subcellularLocation>
        <location evidence="1">Nucleus</location>
    </subcellularLocation>
</comment>
<evidence type="ECO:0000256" key="13">
    <source>
        <dbReference type="ARBA" id="ARBA00048336"/>
    </source>
</evidence>
<dbReference type="InterPro" id="IPR020422">
    <property type="entry name" value="TYR_PHOSPHATASE_DUAL_dom"/>
</dbReference>
<dbReference type="InterPro" id="IPR000387">
    <property type="entry name" value="Tyr_Pase_dom"/>
</dbReference>
<dbReference type="Bgee" id="ENSLACG00000002850">
    <property type="expression patterns" value="Expressed in muscle tissue and 5 other cell types or tissues"/>
</dbReference>
<dbReference type="PRINTS" id="PR01910">
    <property type="entry name" value="ADSPHPHTASEB"/>
</dbReference>
<dbReference type="Gene3D" id="3.90.190.10">
    <property type="entry name" value="Protein tyrosine phosphatase superfamily"/>
    <property type="match status" value="1"/>
</dbReference>
<evidence type="ECO:0000256" key="7">
    <source>
        <dbReference type="ARBA" id="ARBA00022801"/>
    </source>
</evidence>
<proteinExistence type="inferred from homology"/>
<evidence type="ECO:0000256" key="8">
    <source>
        <dbReference type="ARBA" id="ARBA00022912"/>
    </source>
</evidence>
<dbReference type="PRINTS" id="PR01908">
    <property type="entry name" value="ADSPHPHTASE"/>
</dbReference>
<evidence type="ECO:0000256" key="2">
    <source>
        <dbReference type="ARBA" id="ARBA00004496"/>
    </source>
</evidence>
<keyword evidence="7" id="KW-0378">Hydrolase</keyword>
<evidence type="ECO:0000313" key="17">
    <source>
        <dbReference type="Proteomes" id="UP000008672"/>
    </source>
</evidence>
<gene>
    <name evidence="16" type="primary">LOC102350773</name>
</gene>
<dbReference type="InterPro" id="IPR000340">
    <property type="entry name" value="Dual-sp_phosphatase_cat-dom"/>
</dbReference>
<evidence type="ECO:0000256" key="11">
    <source>
        <dbReference type="ARBA" id="ARBA00023242"/>
    </source>
</evidence>
<dbReference type="GeneTree" id="ENSGT00940000164527"/>
<dbReference type="FunFam" id="3.90.190.10:FF:000049">
    <property type="entry name" value="Dual specificity protein phosphatase 14"/>
    <property type="match status" value="1"/>
</dbReference>
<evidence type="ECO:0000256" key="9">
    <source>
        <dbReference type="ARBA" id="ARBA00023128"/>
    </source>
</evidence>
<dbReference type="PANTHER" id="PTHR46495:SF1">
    <property type="entry name" value="DUAL SPECIFICITY PHOSPHATASE 21"/>
    <property type="match status" value="1"/>
</dbReference>
<dbReference type="EMBL" id="AFYH01254581">
    <property type="status" value="NOT_ANNOTATED_CDS"/>
    <property type="molecule type" value="Genomic_DNA"/>
</dbReference>
<dbReference type="OMA" id="YFQIANE"/>
<organism evidence="16 17">
    <name type="scientific">Latimeria chalumnae</name>
    <name type="common">Coelacanth</name>
    <dbReference type="NCBI Taxonomy" id="7897"/>
    <lineage>
        <taxon>Eukaryota</taxon>
        <taxon>Metazoa</taxon>
        <taxon>Chordata</taxon>
        <taxon>Craniata</taxon>
        <taxon>Vertebrata</taxon>
        <taxon>Euteleostomi</taxon>
        <taxon>Coelacanthiformes</taxon>
        <taxon>Coelacanthidae</taxon>
        <taxon>Latimeria</taxon>
    </lineage>
</organism>
<feature type="domain" description="Tyrosine-protein phosphatase" evidence="14">
    <location>
        <begin position="29"/>
        <end position="170"/>
    </location>
</feature>
<comment type="catalytic activity">
    <reaction evidence="12">
        <text>O-phospho-L-seryl-[protein] + H2O = L-seryl-[protein] + phosphate</text>
        <dbReference type="Rhea" id="RHEA:20629"/>
        <dbReference type="Rhea" id="RHEA-COMP:9863"/>
        <dbReference type="Rhea" id="RHEA-COMP:11604"/>
        <dbReference type="ChEBI" id="CHEBI:15377"/>
        <dbReference type="ChEBI" id="CHEBI:29999"/>
        <dbReference type="ChEBI" id="CHEBI:43474"/>
        <dbReference type="ChEBI" id="CHEBI:83421"/>
        <dbReference type="EC" id="3.1.3.16"/>
    </reaction>
</comment>
<dbReference type="Ensembl" id="ENSLACT00000003221.1">
    <property type="protein sequence ID" value="ENSLACP00000003191.1"/>
    <property type="gene ID" value="ENSLACG00000002850.1"/>
</dbReference>
<sequence>LPMRRSSLFNRTRYSPSHDLPVTMSLLSSLNQITPSLYLGNAHAAGNRSLVLAKGITCIVNASLEVVNPPWSGVEAVRVPVADLPHARLSDHFDAVADRIHQVGMRSGRTLVHCVAGVSRSASLCMAYLMKYERISLLEAHRWVKSRRPIVRPNAGFWRQLMEYEHQLFGKNSVKMVSSPMGVVPDIYDRPANGANHYWVS</sequence>
<dbReference type="PROSITE" id="PS50054">
    <property type="entry name" value="TYR_PHOSPHATASE_DUAL"/>
    <property type="match status" value="1"/>
</dbReference>
<dbReference type="GO" id="GO:0005743">
    <property type="term" value="C:mitochondrial inner membrane"/>
    <property type="evidence" value="ECO:0007669"/>
    <property type="project" value="UniProtKB-SubCell"/>
</dbReference>
<dbReference type="GO" id="GO:0005634">
    <property type="term" value="C:nucleus"/>
    <property type="evidence" value="ECO:0007669"/>
    <property type="project" value="UniProtKB-SubCell"/>
</dbReference>
<evidence type="ECO:0000256" key="4">
    <source>
        <dbReference type="ARBA" id="ARBA00008601"/>
    </source>
</evidence>
<dbReference type="GO" id="GO:0004722">
    <property type="term" value="F:protein serine/threonine phosphatase activity"/>
    <property type="evidence" value="ECO:0007669"/>
    <property type="project" value="UniProtKB-EC"/>
</dbReference>
<keyword evidence="9" id="KW-0496">Mitochondrion</keyword>
<keyword evidence="11" id="KW-0539">Nucleus</keyword>
<evidence type="ECO:0000259" key="15">
    <source>
        <dbReference type="PROSITE" id="PS50056"/>
    </source>
</evidence>
<evidence type="ECO:0000256" key="5">
    <source>
        <dbReference type="ARBA" id="ARBA00022490"/>
    </source>
</evidence>
<dbReference type="InParanoid" id="H3A0M0"/>
<keyword evidence="10" id="KW-0472">Membrane</keyword>
<dbReference type="InterPro" id="IPR016130">
    <property type="entry name" value="Tyr_Pase_AS"/>
</dbReference>
<dbReference type="PROSITE" id="PS00383">
    <property type="entry name" value="TYR_PHOSPHATASE_1"/>
    <property type="match status" value="1"/>
</dbReference>
<dbReference type="STRING" id="7897.ENSLACP00000003191"/>
<dbReference type="Proteomes" id="UP000008672">
    <property type="component" value="Unassembled WGS sequence"/>
</dbReference>
<reference evidence="17" key="1">
    <citation type="submission" date="2011-08" db="EMBL/GenBank/DDBJ databases">
        <title>The draft genome of Latimeria chalumnae.</title>
        <authorList>
            <person name="Di Palma F."/>
            <person name="Alfoldi J."/>
            <person name="Johnson J."/>
            <person name="Berlin A."/>
            <person name="Gnerre S."/>
            <person name="Jaffe D."/>
            <person name="MacCallum I."/>
            <person name="Young S."/>
            <person name="Walker B.J."/>
            <person name="Lander E."/>
            <person name="Lindblad-Toh K."/>
        </authorList>
    </citation>
    <scope>NUCLEOTIDE SEQUENCE [LARGE SCALE GENOMIC DNA]</scope>
    <source>
        <strain evidence="17">Wild caught</strain>
    </source>
</reference>
<evidence type="ECO:0000256" key="1">
    <source>
        <dbReference type="ARBA" id="ARBA00004123"/>
    </source>
</evidence>
<accession>H3A0M0</accession>
<keyword evidence="6" id="KW-0999">Mitochondrion inner membrane</keyword>
<dbReference type="SUPFAM" id="SSF52799">
    <property type="entry name" value="(Phosphotyrosine protein) phosphatases II"/>
    <property type="match status" value="1"/>
</dbReference>
<protein>
    <submittedName>
        <fullName evidence="16">Uncharacterized protein</fullName>
    </submittedName>
</protein>
<evidence type="ECO:0000256" key="10">
    <source>
        <dbReference type="ARBA" id="ARBA00023136"/>
    </source>
</evidence>
<dbReference type="eggNOG" id="KOG1718">
    <property type="taxonomic scope" value="Eukaryota"/>
</dbReference>
<reference evidence="16" key="2">
    <citation type="submission" date="2025-08" db="UniProtKB">
        <authorList>
            <consortium name="Ensembl"/>
        </authorList>
    </citation>
    <scope>IDENTIFICATION</scope>
</reference>
<name>H3A0M0_LATCH</name>
<evidence type="ECO:0000256" key="12">
    <source>
        <dbReference type="ARBA" id="ARBA00047761"/>
    </source>
</evidence>
<dbReference type="SMART" id="SM00195">
    <property type="entry name" value="DSPc"/>
    <property type="match status" value="1"/>
</dbReference>